<dbReference type="PANTHER" id="PTHR11786:SF0">
    <property type="entry name" value="ARYLAMINE N-ACETYLTRANSFERASE 4-RELATED"/>
    <property type="match status" value="1"/>
</dbReference>
<dbReference type="PRINTS" id="PR01543">
    <property type="entry name" value="ANATRNSFRASE"/>
</dbReference>
<name>A0ABV4NHJ0_9VIBR</name>
<comment type="caution">
    <text evidence="3">The sequence shown here is derived from an EMBL/GenBank/DDBJ whole genome shotgun (WGS) entry which is preliminary data.</text>
</comment>
<dbReference type="EMBL" id="JBFRUW010000142">
    <property type="protein sequence ID" value="MFA0570841.1"/>
    <property type="molecule type" value="Genomic_DNA"/>
</dbReference>
<dbReference type="Pfam" id="PF00797">
    <property type="entry name" value="Acetyltransf_2"/>
    <property type="match status" value="1"/>
</dbReference>
<dbReference type="RefSeq" id="WP_372268615.1">
    <property type="nucleotide sequence ID" value="NZ_JBFRUW010000142.1"/>
</dbReference>
<sequence>MNNSDFDSYLTKVGLTSKPALTEEGLKALHNAQHRRIPFENFDIALGKSISLSDEDLINKLIHKERGGYCFELNGLLLKTLKATGFDTRALLGRVHLAGEPTGRSHQVSVVNLDEQLWIVDAGFGSHTPRSPLPLVTDKELSTDIQTFRFIETEQFGYMLQVKLPDDNEGLIWQSLYSLDMTNVYDADKSYGNFYVSNHPKSLFVTSRIAAFPIENGIVTIFNNTMKKVVNGITEEMVLEENESYLETLRTQFGIKLEASFSDLKPLVTD</sequence>
<comment type="similarity">
    <text evidence="1 2">Belongs to the arylamine N-acetyltransferase family.</text>
</comment>
<dbReference type="InterPro" id="IPR038765">
    <property type="entry name" value="Papain-like_cys_pep_sf"/>
</dbReference>
<gene>
    <name evidence="3" type="ORF">AB4566_21565</name>
</gene>
<evidence type="ECO:0000313" key="4">
    <source>
        <dbReference type="Proteomes" id="UP001570417"/>
    </source>
</evidence>
<keyword evidence="4" id="KW-1185">Reference proteome</keyword>
<dbReference type="PANTHER" id="PTHR11786">
    <property type="entry name" value="N-HYDROXYARYLAMINE O-ACETYLTRANSFERASE"/>
    <property type="match status" value="1"/>
</dbReference>
<accession>A0ABV4NHJ0</accession>
<reference evidence="3 4" key="1">
    <citation type="journal article" date="2024" name="ISME J.">
        <title>Tailless and filamentous prophages are predominant in marine Vibrio.</title>
        <authorList>
            <person name="Steensen K."/>
            <person name="Seneca J."/>
            <person name="Bartlau N."/>
            <person name="Yu X.A."/>
            <person name="Hussain F.A."/>
            <person name="Polz M.F."/>
        </authorList>
    </citation>
    <scope>NUCLEOTIDE SEQUENCE [LARGE SCALE GENOMIC DNA]</scope>
    <source>
        <strain evidence="3 4">10N.222.51.A1</strain>
    </source>
</reference>
<dbReference type="Proteomes" id="UP001570417">
    <property type="component" value="Unassembled WGS sequence"/>
</dbReference>
<protein>
    <submittedName>
        <fullName evidence="3">Arylamine N-acetyltransferase</fullName>
    </submittedName>
</protein>
<proteinExistence type="inferred from homology"/>
<dbReference type="Gene3D" id="3.30.2140.10">
    <property type="entry name" value="Arylamine N-acetyltransferase"/>
    <property type="match status" value="1"/>
</dbReference>
<evidence type="ECO:0000313" key="3">
    <source>
        <dbReference type="EMBL" id="MFA0570841.1"/>
    </source>
</evidence>
<evidence type="ECO:0000256" key="1">
    <source>
        <dbReference type="ARBA" id="ARBA00006547"/>
    </source>
</evidence>
<dbReference type="SUPFAM" id="SSF54001">
    <property type="entry name" value="Cysteine proteinases"/>
    <property type="match status" value="1"/>
</dbReference>
<organism evidence="3 4">
    <name type="scientific">Vibrio gallaecicus</name>
    <dbReference type="NCBI Taxonomy" id="552386"/>
    <lineage>
        <taxon>Bacteria</taxon>
        <taxon>Pseudomonadati</taxon>
        <taxon>Pseudomonadota</taxon>
        <taxon>Gammaproteobacteria</taxon>
        <taxon>Vibrionales</taxon>
        <taxon>Vibrionaceae</taxon>
        <taxon>Vibrio</taxon>
    </lineage>
</organism>
<dbReference type="Gene3D" id="2.40.128.150">
    <property type="entry name" value="Cysteine proteinases"/>
    <property type="match status" value="1"/>
</dbReference>
<dbReference type="InterPro" id="IPR001447">
    <property type="entry name" value="Arylamine_N-AcTrfase"/>
</dbReference>
<evidence type="ECO:0000256" key="2">
    <source>
        <dbReference type="RuleBase" id="RU003452"/>
    </source>
</evidence>